<evidence type="ECO:0000313" key="1">
    <source>
        <dbReference type="EMBL" id="MBB6253047.1"/>
    </source>
</evidence>
<dbReference type="EMBL" id="JACIIZ010000010">
    <property type="protein sequence ID" value="MBB6253047.1"/>
    <property type="molecule type" value="Genomic_DNA"/>
</dbReference>
<dbReference type="Proteomes" id="UP000539175">
    <property type="component" value="Unassembled WGS sequence"/>
</dbReference>
<accession>A0A7X0EDQ7</accession>
<name>A0A7X0EDQ7_9PROT</name>
<dbReference type="RefSeq" id="WP_184803076.1">
    <property type="nucleotide sequence ID" value="NZ_JACIIZ010000010.1"/>
</dbReference>
<comment type="caution">
    <text evidence="1">The sequence shown here is derived from an EMBL/GenBank/DDBJ whole genome shotgun (WGS) entry which is preliminary data.</text>
</comment>
<dbReference type="AlphaFoldDB" id="A0A7X0EDQ7"/>
<proteinExistence type="predicted"/>
<keyword evidence="2" id="KW-1185">Reference proteome</keyword>
<evidence type="ECO:0000313" key="2">
    <source>
        <dbReference type="Proteomes" id="UP000539175"/>
    </source>
</evidence>
<sequence length="240" mass="26017">MTTEVNTITHYDLTEDGYGACMRVSAGPHDDMITIMTGHGGAVVDQMTDTKGLRDLARGLVIVADRIDGKDEQSEAKPVPRAADVERGGFTLTDDGDTTLILTRTSGVGIVIEKDGDGFYLHAGRPGRGPGCQVTSNVEALFQLADGIRAYAEQQSGRTLATPEVKAEPKLYKSTFPDRDTTIINAPGLWGGELRIEKDDSDSTFKLSFDNGTDPIDYEWVKKDAFYAFAQALKDYADAL</sequence>
<protein>
    <submittedName>
        <fullName evidence="1">Uncharacterized protein</fullName>
    </submittedName>
</protein>
<gene>
    <name evidence="1" type="ORF">FHS74_003616</name>
</gene>
<organism evidence="1 2">
    <name type="scientific">Nitrospirillum iridis</name>
    <dbReference type="NCBI Taxonomy" id="765888"/>
    <lineage>
        <taxon>Bacteria</taxon>
        <taxon>Pseudomonadati</taxon>
        <taxon>Pseudomonadota</taxon>
        <taxon>Alphaproteobacteria</taxon>
        <taxon>Rhodospirillales</taxon>
        <taxon>Azospirillaceae</taxon>
        <taxon>Nitrospirillum</taxon>
    </lineage>
</organism>
<reference evidence="1 2" key="1">
    <citation type="submission" date="2020-08" db="EMBL/GenBank/DDBJ databases">
        <title>Genomic Encyclopedia of Type Strains, Phase IV (KMG-IV): sequencing the most valuable type-strain genomes for metagenomic binning, comparative biology and taxonomic classification.</title>
        <authorList>
            <person name="Goeker M."/>
        </authorList>
    </citation>
    <scope>NUCLEOTIDE SEQUENCE [LARGE SCALE GENOMIC DNA]</scope>
    <source>
        <strain evidence="1 2">DSM 22198</strain>
    </source>
</reference>